<dbReference type="KEGG" id="pgri:PgNI_02773"/>
<protein>
    <submittedName>
        <fullName evidence="2">Uncharacterized protein</fullName>
    </submittedName>
</protein>
<reference evidence="2" key="1">
    <citation type="journal article" date="2019" name="Mol. Biol. Evol.">
        <title>Blast fungal genomes show frequent chromosomal changes, gene gains and losses, and effector gene turnover.</title>
        <authorList>
            <person name="Gomez Luciano L.B."/>
            <person name="Jason Tsai I."/>
            <person name="Chuma I."/>
            <person name="Tosa Y."/>
            <person name="Chen Y.H."/>
            <person name="Li J.Y."/>
            <person name="Li M.Y."/>
            <person name="Jade Lu M.Y."/>
            <person name="Nakayashiki H."/>
            <person name="Li W.H."/>
        </authorList>
    </citation>
    <scope>NUCLEOTIDE SEQUENCE</scope>
    <source>
        <strain evidence="2">NI907</strain>
    </source>
</reference>
<gene>
    <name evidence="2" type="ORF">PgNI_02773</name>
</gene>
<sequence>MYRAWGTSSNTDYQDEAHLWEAPYQVGFNCRRTVSAVFAVWKHGSKGSNENKDWLRDERRAERALK</sequence>
<dbReference type="Proteomes" id="UP000515153">
    <property type="component" value="Unplaced"/>
</dbReference>
<accession>A0A6P8BD96</accession>
<reference evidence="2" key="3">
    <citation type="submission" date="2025-08" db="UniProtKB">
        <authorList>
            <consortium name="RefSeq"/>
        </authorList>
    </citation>
    <scope>IDENTIFICATION</scope>
    <source>
        <strain evidence="2">NI907</strain>
    </source>
</reference>
<reference evidence="2" key="2">
    <citation type="submission" date="2019-10" db="EMBL/GenBank/DDBJ databases">
        <authorList>
            <consortium name="NCBI Genome Project"/>
        </authorList>
    </citation>
    <scope>NUCLEOTIDE SEQUENCE</scope>
    <source>
        <strain evidence="2">NI907</strain>
    </source>
</reference>
<name>A0A6P8BD96_PYRGI</name>
<keyword evidence="1" id="KW-1185">Reference proteome</keyword>
<dbReference type="GeneID" id="41957741"/>
<organism evidence="1 2">
    <name type="scientific">Pyricularia grisea</name>
    <name type="common">Crabgrass-specific blast fungus</name>
    <name type="synonym">Magnaporthe grisea</name>
    <dbReference type="NCBI Taxonomy" id="148305"/>
    <lineage>
        <taxon>Eukaryota</taxon>
        <taxon>Fungi</taxon>
        <taxon>Dikarya</taxon>
        <taxon>Ascomycota</taxon>
        <taxon>Pezizomycotina</taxon>
        <taxon>Sordariomycetes</taxon>
        <taxon>Sordariomycetidae</taxon>
        <taxon>Magnaporthales</taxon>
        <taxon>Pyriculariaceae</taxon>
        <taxon>Pyricularia</taxon>
    </lineage>
</organism>
<evidence type="ECO:0000313" key="2">
    <source>
        <dbReference type="RefSeq" id="XP_030985091.1"/>
    </source>
</evidence>
<evidence type="ECO:0000313" key="1">
    <source>
        <dbReference type="Proteomes" id="UP000515153"/>
    </source>
</evidence>
<dbReference type="RefSeq" id="XP_030985091.1">
    <property type="nucleotide sequence ID" value="XM_031122830.1"/>
</dbReference>
<dbReference type="AlphaFoldDB" id="A0A6P8BD96"/>
<proteinExistence type="predicted"/>